<dbReference type="PANTHER" id="PTHR42940:SF8">
    <property type="entry name" value="VACUOLAR PROTEIN SORTING-ASSOCIATED PROTEIN 11"/>
    <property type="match status" value="1"/>
</dbReference>
<evidence type="ECO:0000256" key="2">
    <source>
        <dbReference type="ARBA" id="ARBA00008072"/>
    </source>
</evidence>
<evidence type="ECO:0000256" key="6">
    <source>
        <dbReference type="ARBA" id="ARBA00048262"/>
    </source>
</evidence>
<keyword evidence="12" id="KW-1185">Reference proteome</keyword>
<dbReference type="SUPFAM" id="SSF51735">
    <property type="entry name" value="NAD(P)-binding Rossmann-fold domains"/>
    <property type="match status" value="1"/>
</dbReference>
<dbReference type="SUPFAM" id="SSF48264">
    <property type="entry name" value="Cytochrome P450"/>
    <property type="match status" value="1"/>
</dbReference>
<dbReference type="InterPro" id="IPR011032">
    <property type="entry name" value="GroES-like_sf"/>
</dbReference>
<dbReference type="SUPFAM" id="SSF50129">
    <property type="entry name" value="GroES-like"/>
    <property type="match status" value="1"/>
</dbReference>
<evidence type="ECO:0000259" key="10">
    <source>
        <dbReference type="SMART" id="SM00829"/>
    </source>
</evidence>
<dbReference type="GO" id="GO:0005506">
    <property type="term" value="F:iron ion binding"/>
    <property type="evidence" value="ECO:0007669"/>
    <property type="project" value="InterPro"/>
</dbReference>
<evidence type="ECO:0000256" key="9">
    <source>
        <dbReference type="RuleBase" id="RU361277"/>
    </source>
</evidence>
<comment type="caution">
    <text evidence="11">The sequence shown here is derived from an EMBL/GenBank/DDBJ whole genome shotgun (WGS) entry which is preliminary data.</text>
</comment>
<evidence type="ECO:0000313" key="12">
    <source>
        <dbReference type="Proteomes" id="UP000239209"/>
    </source>
</evidence>
<dbReference type="GO" id="GO:0008106">
    <property type="term" value="F:alcohol dehydrogenase (NADP+) activity"/>
    <property type="evidence" value="ECO:0007669"/>
    <property type="project" value="UniProtKB-EC"/>
</dbReference>
<proteinExistence type="inferred from homology"/>
<evidence type="ECO:0000256" key="3">
    <source>
        <dbReference type="ARBA" id="ARBA00022723"/>
    </source>
</evidence>
<dbReference type="GO" id="GO:0004497">
    <property type="term" value="F:monooxygenase activity"/>
    <property type="evidence" value="ECO:0007669"/>
    <property type="project" value="InterPro"/>
</dbReference>
<dbReference type="Gene3D" id="1.10.630.10">
    <property type="entry name" value="Cytochrome P450"/>
    <property type="match status" value="1"/>
</dbReference>
<dbReference type="Gene3D" id="3.40.50.720">
    <property type="entry name" value="NAD(P)-binding Rossmann-like Domain"/>
    <property type="match status" value="1"/>
</dbReference>
<keyword evidence="3 9" id="KW-0479">Metal-binding</keyword>
<organism evidence="11 12">
    <name type="scientific">Pseudosporangium ferrugineum</name>
    <dbReference type="NCBI Taxonomy" id="439699"/>
    <lineage>
        <taxon>Bacteria</taxon>
        <taxon>Bacillati</taxon>
        <taxon>Actinomycetota</taxon>
        <taxon>Actinomycetes</taxon>
        <taxon>Micromonosporales</taxon>
        <taxon>Micromonosporaceae</taxon>
        <taxon>Pseudosporangium</taxon>
    </lineage>
</organism>
<dbReference type="InterPro" id="IPR013149">
    <property type="entry name" value="ADH-like_C"/>
</dbReference>
<evidence type="ECO:0000256" key="5">
    <source>
        <dbReference type="ARBA" id="ARBA00023002"/>
    </source>
</evidence>
<accession>A0A2T0RQL5</accession>
<dbReference type="FunFam" id="3.40.50.720:FF:000022">
    <property type="entry name" value="Cinnamyl alcohol dehydrogenase"/>
    <property type="match status" value="1"/>
</dbReference>
<reference evidence="11 12" key="1">
    <citation type="submission" date="2018-03" db="EMBL/GenBank/DDBJ databases">
        <title>Genomic Encyclopedia of Archaeal and Bacterial Type Strains, Phase II (KMG-II): from individual species to whole genera.</title>
        <authorList>
            <person name="Goeker M."/>
        </authorList>
    </citation>
    <scope>NUCLEOTIDE SEQUENCE [LARGE SCALE GENOMIC DNA]</scope>
    <source>
        <strain evidence="11 12">DSM 45348</strain>
    </source>
</reference>
<comment type="catalytic activity">
    <reaction evidence="6">
        <text>a primary alcohol + NADP(+) = an aldehyde + NADPH + H(+)</text>
        <dbReference type="Rhea" id="RHEA:15937"/>
        <dbReference type="ChEBI" id="CHEBI:15378"/>
        <dbReference type="ChEBI" id="CHEBI:15734"/>
        <dbReference type="ChEBI" id="CHEBI:17478"/>
        <dbReference type="ChEBI" id="CHEBI:57783"/>
        <dbReference type="ChEBI" id="CHEBI:58349"/>
        <dbReference type="EC" id="1.1.1.2"/>
    </reaction>
</comment>
<dbReference type="GO" id="GO:0008270">
    <property type="term" value="F:zinc ion binding"/>
    <property type="evidence" value="ECO:0007669"/>
    <property type="project" value="InterPro"/>
</dbReference>
<protein>
    <submittedName>
        <fullName evidence="11">D-arabinose 1-dehydrogenase-like Zn-dependent alcohol dehydrogenase</fullName>
    </submittedName>
</protein>
<sequence length="651" mass="70237">MPFVHAADTEQVLDAYAGAFVASPHGIPSRFRNGAHEFFEQLDWFRREDCERLPEELAWARRECPVVPSGFDGGQYVVTRYDDLRTVGEHPEIFSSTTPGVQHVPVALPPLDLDPPLHRDFRQFLNPYFSRSFLSRYLPRMRELADSLIDGVIDRGRLEFVSEFAIPFTAGSLARVVIDDDDPDRMERAVQAVTGVATGDPSAFERVAGAAAEILSERSAGPAGHDDVLQSLITARVGEGRPLTLDEQLGVVTVLLLGGLDTTRGAIAHIGRFLAQLPGFEQRLRRPEWVRRDLEEILRHASTVSVMGRTVVEATQMQAVVVPKVNARWELQSVGRPEAGPNQVLVRVHACAICGTDVWMANGTLSFREFPLVLGHEGVGEVVAVGAGVTQRKIGDRVGIPMVQKRCGKCDFCREQHPNSFVTAANCAAPILTGVNVDGAHAEYIAADVDGTVLLPDAVPYELAAPTLCAGFTVWAGLRRAEVKPSGRVAVVGIGGLGHLAIQYAKAAGYHVTAVTHSLGKRDLARQLGADEVVTDGAGLKAAGGADLIMHTSSNHAAVAGAMEGLRPWGKVVMMGIATDEMTLPALPLVSHSYQIIGSAHNGFEYLAEALDFVARGAVTPMIEVFTKERVAEAYEKAANGDIRFKAVVTY</sequence>
<evidence type="ECO:0000256" key="1">
    <source>
        <dbReference type="ARBA" id="ARBA00001947"/>
    </source>
</evidence>
<comment type="cofactor">
    <cofactor evidence="1 9">
        <name>Zn(2+)</name>
        <dbReference type="ChEBI" id="CHEBI:29105"/>
    </cofactor>
</comment>
<dbReference type="EMBL" id="PVZG01000015">
    <property type="protein sequence ID" value="PRY23383.1"/>
    <property type="molecule type" value="Genomic_DNA"/>
</dbReference>
<dbReference type="InterPro" id="IPR036291">
    <property type="entry name" value="NAD(P)-bd_dom_sf"/>
</dbReference>
<dbReference type="SMART" id="SM00829">
    <property type="entry name" value="PKS_ER"/>
    <property type="match status" value="1"/>
</dbReference>
<dbReference type="GO" id="GO:0005737">
    <property type="term" value="C:cytoplasm"/>
    <property type="evidence" value="ECO:0007669"/>
    <property type="project" value="TreeGrafter"/>
</dbReference>
<dbReference type="Pfam" id="PF08240">
    <property type="entry name" value="ADH_N"/>
    <property type="match status" value="1"/>
</dbReference>
<evidence type="ECO:0000256" key="4">
    <source>
        <dbReference type="ARBA" id="ARBA00022833"/>
    </source>
</evidence>
<evidence type="ECO:0000256" key="7">
    <source>
        <dbReference type="ARBA" id="ARBA00049164"/>
    </source>
</evidence>
<feature type="domain" description="Enoyl reductase (ER)" evidence="10">
    <location>
        <begin position="324"/>
        <end position="649"/>
    </location>
</feature>
<dbReference type="GO" id="GO:0016705">
    <property type="term" value="F:oxidoreductase activity, acting on paired donors, with incorporation or reduction of molecular oxygen"/>
    <property type="evidence" value="ECO:0007669"/>
    <property type="project" value="InterPro"/>
</dbReference>
<dbReference type="InterPro" id="IPR020843">
    <property type="entry name" value="ER"/>
</dbReference>
<comment type="catalytic activity">
    <reaction evidence="8">
        <text>a primary alcohol + NAD(+) = an aldehyde + NADH + H(+)</text>
        <dbReference type="Rhea" id="RHEA:10736"/>
        <dbReference type="ChEBI" id="CHEBI:15378"/>
        <dbReference type="ChEBI" id="CHEBI:15734"/>
        <dbReference type="ChEBI" id="CHEBI:17478"/>
        <dbReference type="ChEBI" id="CHEBI:57540"/>
        <dbReference type="ChEBI" id="CHEBI:57945"/>
        <dbReference type="EC" id="1.1.1.1"/>
    </reaction>
</comment>
<evidence type="ECO:0000313" key="11">
    <source>
        <dbReference type="EMBL" id="PRY23383.1"/>
    </source>
</evidence>
<dbReference type="InterPro" id="IPR013154">
    <property type="entry name" value="ADH-like_N"/>
</dbReference>
<gene>
    <name evidence="11" type="ORF">CLV70_115116</name>
</gene>
<name>A0A2T0RQL5_9ACTN</name>
<dbReference type="AlphaFoldDB" id="A0A2T0RQL5"/>
<dbReference type="InterPro" id="IPR036396">
    <property type="entry name" value="Cyt_P450_sf"/>
</dbReference>
<keyword evidence="5" id="KW-0560">Oxidoreductase</keyword>
<evidence type="ECO:0000256" key="8">
    <source>
        <dbReference type="ARBA" id="ARBA00049243"/>
    </source>
</evidence>
<dbReference type="GO" id="GO:0020037">
    <property type="term" value="F:heme binding"/>
    <property type="evidence" value="ECO:0007669"/>
    <property type="project" value="InterPro"/>
</dbReference>
<dbReference type="GO" id="GO:0004022">
    <property type="term" value="F:alcohol dehydrogenase (NAD+) activity"/>
    <property type="evidence" value="ECO:0007669"/>
    <property type="project" value="UniProtKB-EC"/>
</dbReference>
<comment type="catalytic activity">
    <reaction evidence="7">
        <text>a secondary alcohol + NAD(+) = a ketone + NADH + H(+)</text>
        <dbReference type="Rhea" id="RHEA:10740"/>
        <dbReference type="ChEBI" id="CHEBI:15378"/>
        <dbReference type="ChEBI" id="CHEBI:17087"/>
        <dbReference type="ChEBI" id="CHEBI:35681"/>
        <dbReference type="ChEBI" id="CHEBI:57540"/>
        <dbReference type="ChEBI" id="CHEBI:57945"/>
        <dbReference type="EC" id="1.1.1.1"/>
    </reaction>
</comment>
<dbReference type="PROSITE" id="PS00059">
    <property type="entry name" value="ADH_ZINC"/>
    <property type="match status" value="1"/>
</dbReference>
<dbReference type="PANTHER" id="PTHR42940">
    <property type="entry name" value="ALCOHOL DEHYDROGENASE 1-RELATED"/>
    <property type="match status" value="1"/>
</dbReference>
<dbReference type="InterPro" id="IPR002328">
    <property type="entry name" value="ADH_Zn_CS"/>
</dbReference>
<dbReference type="Pfam" id="PF00107">
    <property type="entry name" value="ADH_zinc_N"/>
    <property type="match status" value="1"/>
</dbReference>
<comment type="similarity">
    <text evidence="2 9">Belongs to the zinc-containing alcohol dehydrogenase family.</text>
</comment>
<dbReference type="Proteomes" id="UP000239209">
    <property type="component" value="Unassembled WGS sequence"/>
</dbReference>
<dbReference type="Gene3D" id="3.90.180.10">
    <property type="entry name" value="Medium-chain alcohol dehydrogenases, catalytic domain"/>
    <property type="match status" value="1"/>
</dbReference>
<keyword evidence="4 9" id="KW-0862">Zinc</keyword>